<dbReference type="AlphaFoldDB" id="A0A7R9IP93"/>
<accession>A0A7R9IP93</accession>
<dbReference type="InterPro" id="IPR006693">
    <property type="entry name" value="AB_hydrolase_lipase"/>
</dbReference>
<evidence type="ECO:0000259" key="8">
    <source>
        <dbReference type="Pfam" id="PF04083"/>
    </source>
</evidence>
<evidence type="ECO:0000259" key="9">
    <source>
        <dbReference type="Pfam" id="PF12146"/>
    </source>
</evidence>
<reference evidence="10" key="1">
    <citation type="submission" date="2020-11" db="EMBL/GenBank/DDBJ databases">
        <authorList>
            <person name="Tran Van P."/>
        </authorList>
    </citation>
    <scope>NUCLEOTIDE SEQUENCE</scope>
</reference>
<evidence type="ECO:0000256" key="1">
    <source>
        <dbReference type="ARBA" id="ARBA00010701"/>
    </source>
</evidence>
<evidence type="ECO:0000256" key="2">
    <source>
        <dbReference type="ARBA" id="ARBA00022729"/>
    </source>
</evidence>
<keyword evidence="4" id="KW-0442">Lipid degradation</keyword>
<comment type="similarity">
    <text evidence="1">Belongs to the AB hydrolase superfamily. Lipase family.</text>
</comment>
<keyword evidence="5" id="KW-0443">Lipid metabolism</keyword>
<feature type="signal peptide" evidence="7">
    <location>
        <begin position="1"/>
        <end position="18"/>
    </location>
</feature>
<keyword evidence="3" id="KW-0378">Hydrolase</keyword>
<feature type="domain" description="Serine aminopeptidase S33" evidence="9">
    <location>
        <begin position="128"/>
        <end position="242"/>
    </location>
</feature>
<evidence type="ECO:0000256" key="4">
    <source>
        <dbReference type="ARBA" id="ARBA00022963"/>
    </source>
</evidence>
<feature type="chain" id="PRO_5031409712" description="Lipase" evidence="7">
    <location>
        <begin position="19"/>
        <end position="369"/>
    </location>
</feature>
<evidence type="ECO:0008006" key="11">
    <source>
        <dbReference type="Google" id="ProtNLM"/>
    </source>
</evidence>
<dbReference type="Pfam" id="PF04083">
    <property type="entry name" value="Abhydro_lipase"/>
    <property type="match status" value="1"/>
</dbReference>
<gene>
    <name evidence="10" type="ORF">TTEB3V08_LOCUS9898</name>
</gene>
<keyword evidence="2 7" id="KW-0732">Signal</keyword>
<sequence>MLCVLQLVLLVADWCVTGDGFLLGDMGRLNFRMQQGVEALLGRGATDDTNNTLAPMEDAKLTAPQLIVKYGYYVEIHHVVTEDGFILELHRVPGSPRNPPAQGKSVFLLEHGLLCSSADWLIQGPGKSLAYLLADQGFDVWLGNARGNTYSRRHVRLSPDDPQFWNHDWHHMGVFDLPAEIDYILQNTQQQSLYYAGHSMGTTKFFVMASKRPEYNLKIRTMFALAPIVFMSHMQSPFKKLAFAGETLFDMANMLGMHEFSPSNTLMTILGQSLCKNMVINNMVCNMALFLMAGFNSIEMNQVSFNCMTVFPVDRKQIMWRVTVVRRLLQYSYCITVAPLCVLKVFRVKGLLALLIQLVQEYCKKNHNG</sequence>
<dbReference type="PANTHER" id="PTHR11005">
    <property type="entry name" value="LYSOSOMAL ACID LIPASE-RELATED"/>
    <property type="match status" value="1"/>
</dbReference>
<dbReference type="GO" id="GO:0016787">
    <property type="term" value="F:hydrolase activity"/>
    <property type="evidence" value="ECO:0007669"/>
    <property type="project" value="UniProtKB-KW"/>
</dbReference>
<evidence type="ECO:0000313" key="10">
    <source>
        <dbReference type="EMBL" id="CAD7461995.1"/>
    </source>
</evidence>
<proteinExistence type="inferred from homology"/>
<dbReference type="InterPro" id="IPR022742">
    <property type="entry name" value="Hydrolase_4"/>
</dbReference>
<protein>
    <recommendedName>
        <fullName evidence="11">Lipase</fullName>
    </recommendedName>
</protein>
<dbReference type="FunFam" id="3.40.50.1820:FF:000057">
    <property type="entry name" value="Lipase"/>
    <property type="match status" value="1"/>
</dbReference>
<evidence type="ECO:0000256" key="3">
    <source>
        <dbReference type="ARBA" id="ARBA00022801"/>
    </source>
</evidence>
<dbReference type="Pfam" id="PF12146">
    <property type="entry name" value="Hydrolase_4"/>
    <property type="match status" value="1"/>
</dbReference>
<feature type="domain" description="Partial AB-hydrolase lipase" evidence="8">
    <location>
        <begin position="64"/>
        <end position="123"/>
    </location>
</feature>
<name>A0A7R9IP93_9NEOP</name>
<dbReference type="GO" id="GO:0016042">
    <property type="term" value="P:lipid catabolic process"/>
    <property type="evidence" value="ECO:0007669"/>
    <property type="project" value="UniProtKB-KW"/>
</dbReference>
<dbReference type="Gene3D" id="3.40.50.1820">
    <property type="entry name" value="alpha/beta hydrolase"/>
    <property type="match status" value="1"/>
</dbReference>
<evidence type="ECO:0000256" key="6">
    <source>
        <dbReference type="ARBA" id="ARBA00023180"/>
    </source>
</evidence>
<evidence type="ECO:0000256" key="5">
    <source>
        <dbReference type="ARBA" id="ARBA00023098"/>
    </source>
</evidence>
<organism evidence="10">
    <name type="scientific">Timema tahoe</name>
    <dbReference type="NCBI Taxonomy" id="61484"/>
    <lineage>
        <taxon>Eukaryota</taxon>
        <taxon>Metazoa</taxon>
        <taxon>Ecdysozoa</taxon>
        <taxon>Arthropoda</taxon>
        <taxon>Hexapoda</taxon>
        <taxon>Insecta</taxon>
        <taxon>Pterygota</taxon>
        <taxon>Neoptera</taxon>
        <taxon>Polyneoptera</taxon>
        <taxon>Phasmatodea</taxon>
        <taxon>Timematodea</taxon>
        <taxon>Timematoidea</taxon>
        <taxon>Timematidae</taxon>
        <taxon>Timema</taxon>
    </lineage>
</organism>
<keyword evidence="6" id="KW-0325">Glycoprotein</keyword>
<evidence type="ECO:0000256" key="7">
    <source>
        <dbReference type="SAM" id="SignalP"/>
    </source>
</evidence>
<dbReference type="InterPro" id="IPR029058">
    <property type="entry name" value="AB_hydrolase_fold"/>
</dbReference>
<dbReference type="SUPFAM" id="SSF53474">
    <property type="entry name" value="alpha/beta-Hydrolases"/>
    <property type="match status" value="1"/>
</dbReference>
<dbReference type="EMBL" id="OE005494">
    <property type="protein sequence ID" value="CAD7461995.1"/>
    <property type="molecule type" value="Genomic_DNA"/>
</dbReference>